<gene>
    <name evidence="2" type="ORF">HBF32_00560</name>
</gene>
<evidence type="ECO:0000313" key="3">
    <source>
        <dbReference type="Proteomes" id="UP000518878"/>
    </source>
</evidence>
<evidence type="ECO:0000256" key="1">
    <source>
        <dbReference type="SAM" id="SignalP"/>
    </source>
</evidence>
<feature type="chain" id="PRO_5030748062" description="Secreted protein" evidence="1">
    <location>
        <begin position="23"/>
        <end position="106"/>
    </location>
</feature>
<dbReference type="RefSeq" id="WP_166697701.1">
    <property type="nucleotide sequence ID" value="NZ_JAAQTL010000001.1"/>
</dbReference>
<reference evidence="2 3" key="1">
    <citation type="journal article" date="2006" name="Int. J. Syst. Evol. Microbiol.">
        <title>Dyella yeojuensis sp. nov., isolated from greenhouse soil in Korea.</title>
        <authorList>
            <person name="Kim B.Y."/>
            <person name="Weon H.Y."/>
            <person name="Lee K.H."/>
            <person name="Seok S.J."/>
            <person name="Kwon S.W."/>
            <person name="Go S.J."/>
            <person name="Stackebrandt E."/>
        </authorList>
    </citation>
    <scope>NUCLEOTIDE SEQUENCE [LARGE SCALE GENOMIC DNA]</scope>
    <source>
        <strain evidence="2 3">DSM 17673</strain>
    </source>
</reference>
<accession>A0A7X5QRC5</accession>
<proteinExistence type="predicted"/>
<dbReference type="EMBL" id="JAAQTL010000001">
    <property type="protein sequence ID" value="NID13961.1"/>
    <property type="molecule type" value="Genomic_DNA"/>
</dbReference>
<feature type="signal peptide" evidence="1">
    <location>
        <begin position="1"/>
        <end position="22"/>
    </location>
</feature>
<keyword evidence="1" id="KW-0732">Signal</keyword>
<evidence type="ECO:0000313" key="2">
    <source>
        <dbReference type="EMBL" id="NID13961.1"/>
    </source>
</evidence>
<dbReference type="AlphaFoldDB" id="A0A7X5QRC5"/>
<comment type="caution">
    <text evidence="2">The sequence shown here is derived from an EMBL/GenBank/DDBJ whole genome shotgun (WGS) entry which is preliminary data.</text>
</comment>
<protein>
    <recommendedName>
        <fullName evidence="4">Secreted protein</fullName>
    </recommendedName>
</protein>
<dbReference type="Proteomes" id="UP000518878">
    <property type="component" value="Unassembled WGS sequence"/>
</dbReference>
<evidence type="ECO:0008006" key="4">
    <source>
        <dbReference type="Google" id="ProtNLM"/>
    </source>
</evidence>
<name>A0A7X5QRC5_9GAMM</name>
<organism evidence="2 3">
    <name type="scientific">Luteibacter yeojuensis</name>
    <dbReference type="NCBI Taxonomy" id="345309"/>
    <lineage>
        <taxon>Bacteria</taxon>
        <taxon>Pseudomonadati</taxon>
        <taxon>Pseudomonadota</taxon>
        <taxon>Gammaproteobacteria</taxon>
        <taxon>Lysobacterales</taxon>
        <taxon>Rhodanobacteraceae</taxon>
        <taxon>Luteibacter</taxon>
    </lineage>
</organism>
<keyword evidence="3" id="KW-1185">Reference proteome</keyword>
<sequence length="106" mass="11476">MKTWIFLAAAMFAGAASGQALTYRDNDPFVFCTYGQKNPAKCWWPVSAAAGTFMWDPSCDPPNTPYGRPATQDDYASLAEWQAICTGVGQGAWKGVGTGEQSPYDH</sequence>